<dbReference type="PANTHER" id="PTHR33452">
    <property type="entry name" value="OXIDOREDUCTASE CATD-RELATED"/>
    <property type="match status" value="1"/>
</dbReference>
<keyword evidence="2" id="KW-1003">Cell membrane</keyword>
<evidence type="ECO:0000256" key="2">
    <source>
        <dbReference type="ARBA" id="ARBA00022475"/>
    </source>
</evidence>
<evidence type="ECO:0000313" key="7">
    <source>
        <dbReference type="EMBL" id="MDS0298406.1"/>
    </source>
</evidence>
<evidence type="ECO:0000256" key="1">
    <source>
        <dbReference type="ARBA" id="ARBA00004651"/>
    </source>
</evidence>
<feature type="transmembrane region" description="Helical" evidence="6">
    <location>
        <begin position="79"/>
        <end position="99"/>
    </location>
</feature>
<keyword evidence="8" id="KW-1185">Reference proteome</keyword>
<evidence type="ECO:0000256" key="3">
    <source>
        <dbReference type="ARBA" id="ARBA00022692"/>
    </source>
</evidence>
<dbReference type="EMBL" id="JAMQOP010000001">
    <property type="protein sequence ID" value="MDS0298406.1"/>
    <property type="molecule type" value="Genomic_DNA"/>
</dbReference>
<feature type="transmembrane region" description="Helical" evidence="6">
    <location>
        <begin position="146"/>
        <end position="164"/>
    </location>
</feature>
<dbReference type="Proteomes" id="UP001257060">
    <property type="component" value="Unassembled WGS sequence"/>
</dbReference>
<organism evidence="7 8">
    <name type="scientific">Halogeometricum salsisoli</name>
    <dbReference type="NCBI Taxonomy" id="2950536"/>
    <lineage>
        <taxon>Archaea</taxon>
        <taxon>Methanobacteriati</taxon>
        <taxon>Methanobacteriota</taxon>
        <taxon>Stenosarchaea group</taxon>
        <taxon>Halobacteria</taxon>
        <taxon>Halobacteriales</taxon>
        <taxon>Haloferacaceae</taxon>
        <taxon>Halogeometricum</taxon>
    </lineage>
</organism>
<feature type="transmembrane region" description="Helical" evidence="6">
    <location>
        <begin position="36"/>
        <end position="59"/>
    </location>
</feature>
<dbReference type="InterPro" id="IPR051907">
    <property type="entry name" value="DoxX-like_oxidoreductase"/>
</dbReference>
<keyword evidence="3 6" id="KW-0812">Transmembrane</keyword>
<protein>
    <submittedName>
        <fullName evidence="7">DoxX family protein</fullName>
    </submittedName>
</protein>
<evidence type="ECO:0000256" key="5">
    <source>
        <dbReference type="ARBA" id="ARBA00023136"/>
    </source>
</evidence>
<gene>
    <name evidence="7" type="ORF">NDI76_06605</name>
</gene>
<comment type="subcellular location">
    <subcellularLocation>
        <location evidence="1">Cell membrane</location>
        <topology evidence="1">Multi-pass membrane protein</topology>
    </subcellularLocation>
</comment>
<dbReference type="InterPro" id="IPR032808">
    <property type="entry name" value="DoxX"/>
</dbReference>
<keyword evidence="5 6" id="KW-0472">Membrane</keyword>
<keyword evidence="4 6" id="KW-1133">Transmembrane helix</keyword>
<name>A0ABU2GC70_9EURY</name>
<evidence type="ECO:0000256" key="4">
    <source>
        <dbReference type="ARBA" id="ARBA00022989"/>
    </source>
</evidence>
<sequence>MATTTQTGTGTGTTNTFESTVAGVTVRGQAHSLSAWFVLALRLMMGIAFAYSGVAKILAGFDATGYLANATVANGSPAAGVFVAMAGNEAFMAFVNVAVPWGELAIGLALIVGLLTRFAAFWGAVMMFMFYLGNWDVGHGLINGDFAYMLVFLAVAAFGAGRILGLDAYVERYEVDGQALTEKYPVLDYVLG</sequence>
<proteinExistence type="predicted"/>
<comment type="caution">
    <text evidence="7">The sequence shown here is derived from an EMBL/GenBank/DDBJ whole genome shotgun (WGS) entry which is preliminary data.</text>
</comment>
<dbReference type="RefSeq" id="WP_310923215.1">
    <property type="nucleotide sequence ID" value="NZ_JAMQOP010000001.1"/>
</dbReference>
<dbReference type="Pfam" id="PF07681">
    <property type="entry name" value="DoxX"/>
    <property type="match status" value="1"/>
</dbReference>
<reference evidence="7 8" key="1">
    <citation type="submission" date="2022-06" db="EMBL/GenBank/DDBJ databases">
        <title>Halogeometricum sp. a new haloarchaeum isolate from saline soil.</title>
        <authorList>
            <person name="Strakova D."/>
            <person name="Galisteo C."/>
            <person name="Sanchez-Porro C."/>
            <person name="Ventosa A."/>
        </authorList>
    </citation>
    <scope>NUCLEOTIDE SEQUENCE [LARGE SCALE GENOMIC DNA]</scope>
    <source>
        <strain evidence="7 8">S1BR25-6</strain>
    </source>
</reference>
<evidence type="ECO:0000313" key="8">
    <source>
        <dbReference type="Proteomes" id="UP001257060"/>
    </source>
</evidence>
<accession>A0ABU2GC70</accession>
<evidence type="ECO:0000256" key="6">
    <source>
        <dbReference type="SAM" id="Phobius"/>
    </source>
</evidence>
<dbReference type="PANTHER" id="PTHR33452:SF1">
    <property type="entry name" value="INNER MEMBRANE PROTEIN YPHA-RELATED"/>
    <property type="match status" value="1"/>
</dbReference>
<feature type="transmembrane region" description="Helical" evidence="6">
    <location>
        <begin position="106"/>
        <end position="131"/>
    </location>
</feature>